<evidence type="ECO:0000313" key="2">
    <source>
        <dbReference type="Proteomes" id="UP000823775"/>
    </source>
</evidence>
<reference evidence="1 2" key="1">
    <citation type="journal article" date="2021" name="BMC Genomics">
        <title>Datura genome reveals duplications of psychoactive alkaloid biosynthetic genes and high mutation rate following tissue culture.</title>
        <authorList>
            <person name="Rajewski A."/>
            <person name="Carter-House D."/>
            <person name="Stajich J."/>
            <person name="Litt A."/>
        </authorList>
    </citation>
    <scope>NUCLEOTIDE SEQUENCE [LARGE SCALE GENOMIC DNA]</scope>
    <source>
        <strain evidence="1">AR-01</strain>
    </source>
</reference>
<evidence type="ECO:0000313" key="1">
    <source>
        <dbReference type="EMBL" id="MCD7461414.1"/>
    </source>
</evidence>
<name>A0ABS8SQW6_DATST</name>
<dbReference type="EMBL" id="JACEIK010000722">
    <property type="protein sequence ID" value="MCD7461414.1"/>
    <property type="molecule type" value="Genomic_DNA"/>
</dbReference>
<organism evidence="1 2">
    <name type="scientific">Datura stramonium</name>
    <name type="common">Jimsonweed</name>
    <name type="synonym">Common thornapple</name>
    <dbReference type="NCBI Taxonomy" id="4076"/>
    <lineage>
        <taxon>Eukaryota</taxon>
        <taxon>Viridiplantae</taxon>
        <taxon>Streptophyta</taxon>
        <taxon>Embryophyta</taxon>
        <taxon>Tracheophyta</taxon>
        <taxon>Spermatophyta</taxon>
        <taxon>Magnoliopsida</taxon>
        <taxon>eudicotyledons</taxon>
        <taxon>Gunneridae</taxon>
        <taxon>Pentapetalae</taxon>
        <taxon>asterids</taxon>
        <taxon>lamiids</taxon>
        <taxon>Solanales</taxon>
        <taxon>Solanaceae</taxon>
        <taxon>Solanoideae</taxon>
        <taxon>Datureae</taxon>
        <taxon>Datura</taxon>
    </lineage>
</organism>
<dbReference type="Proteomes" id="UP000823775">
    <property type="component" value="Unassembled WGS sequence"/>
</dbReference>
<accession>A0ABS8SQW6</accession>
<comment type="caution">
    <text evidence="1">The sequence shown here is derived from an EMBL/GenBank/DDBJ whole genome shotgun (WGS) entry which is preliminary data.</text>
</comment>
<sequence length="176" mass="19538">MENMKAANNSLRDDSQIIHDATTVTPAKMTYRRKMLLKGSRGGPGSDAGGDLGKIKLPGWCDETGEWNTGDRIFVKLVVLKLCSLCEWLSSSKREIVRLQVLMMSTRYVETRSLTPFAQFEAQAGKTFQDKLAKVLFGSWLVKISGDAMQRCGESSVLVQWKSFLVCVSINLVLGI</sequence>
<protein>
    <submittedName>
        <fullName evidence="1">Uncharacterized protein</fullName>
    </submittedName>
</protein>
<keyword evidence="2" id="KW-1185">Reference proteome</keyword>
<gene>
    <name evidence="1" type="ORF">HAX54_046068</name>
</gene>
<proteinExistence type="predicted"/>